<dbReference type="GO" id="GO:0004540">
    <property type="term" value="F:RNA nuclease activity"/>
    <property type="evidence" value="ECO:0007669"/>
    <property type="project" value="InterPro"/>
</dbReference>
<proteinExistence type="inferred from homology"/>
<comment type="similarity">
    <text evidence="6">Belongs to the HepT RNase toxin family.</text>
</comment>
<accession>A0A1W1CB05</accession>
<dbReference type="InterPro" id="IPR051813">
    <property type="entry name" value="HepT_RNase_toxin"/>
</dbReference>
<evidence type="ECO:0008006" key="8">
    <source>
        <dbReference type="Google" id="ProtNLM"/>
    </source>
</evidence>
<dbReference type="Pfam" id="PF01934">
    <property type="entry name" value="HepT-like"/>
    <property type="match status" value="1"/>
</dbReference>
<dbReference type="EMBL" id="FPHN01000150">
    <property type="protein sequence ID" value="SFV62927.1"/>
    <property type="molecule type" value="Genomic_DNA"/>
</dbReference>
<evidence type="ECO:0000256" key="1">
    <source>
        <dbReference type="ARBA" id="ARBA00022553"/>
    </source>
</evidence>
<evidence type="ECO:0000256" key="5">
    <source>
        <dbReference type="ARBA" id="ARBA00022801"/>
    </source>
</evidence>
<dbReference type="InterPro" id="IPR037038">
    <property type="entry name" value="HepT-like_sf"/>
</dbReference>
<dbReference type="AlphaFoldDB" id="A0A1W1CB05"/>
<evidence type="ECO:0000256" key="3">
    <source>
        <dbReference type="ARBA" id="ARBA00022722"/>
    </source>
</evidence>
<evidence type="ECO:0000256" key="6">
    <source>
        <dbReference type="ARBA" id="ARBA00024207"/>
    </source>
</evidence>
<keyword evidence="4" id="KW-0547">Nucleotide-binding</keyword>
<dbReference type="InterPro" id="IPR008201">
    <property type="entry name" value="HepT-like"/>
</dbReference>
<dbReference type="Gene3D" id="1.20.120.580">
    <property type="entry name" value="bsu32300-like"/>
    <property type="match status" value="1"/>
</dbReference>
<name>A0A1W1CB05_9ZZZZ</name>
<dbReference type="GO" id="GO:0000166">
    <property type="term" value="F:nucleotide binding"/>
    <property type="evidence" value="ECO:0007669"/>
    <property type="project" value="UniProtKB-KW"/>
</dbReference>
<evidence type="ECO:0000313" key="7">
    <source>
        <dbReference type="EMBL" id="SFV62927.1"/>
    </source>
</evidence>
<dbReference type="GO" id="GO:0110001">
    <property type="term" value="C:toxin-antitoxin complex"/>
    <property type="evidence" value="ECO:0007669"/>
    <property type="project" value="InterPro"/>
</dbReference>
<protein>
    <recommendedName>
        <fullName evidence="8">Antitoxin</fullName>
    </recommendedName>
</protein>
<keyword evidence="2" id="KW-1277">Toxin-antitoxin system</keyword>
<organism evidence="7">
    <name type="scientific">hydrothermal vent metagenome</name>
    <dbReference type="NCBI Taxonomy" id="652676"/>
    <lineage>
        <taxon>unclassified sequences</taxon>
        <taxon>metagenomes</taxon>
        <taxon>ecological metagenomes</taxon>
    </lineage>
</organism>
<keyword evidence="1" id="KW-0597">Phosphoprotein</keyword>
<evidence type="ECO:0000256" key="2">
    <source>
        <dbReference type="ARBA" id="ARBA00022649"/>
    </source>
</evidence>
<reference evidence="7" key="1">
    <citation type="submission" date="2016-10" db="EMBL/GenBank/DDBJ databases">
        <authorList>
            <person name="de Groot N.N."/>
        </authorList>
    </citation>
    <scope>NUCLEOTIDE SEQUENCE</scope>
</reference>
<evidence type="ECO:0000256" key="4">
    <source>
        <dbReference type="ARBA" id="ARBA00022741"/>
    </source>
</evidence>
<dbReference type="GO" id="GO:0016787">
    <property type="term" value="F:hydrolase activity"/>
    <property type="evidence" value="ECO:0007669"/>
    <property type="project" value="UniProtKB-KW"/>
</dbReference>
<sequence length="123" mass="14300">MYDKEIVLNLLENMIDATQKILYRNKNIHSVDDYLKDDNSLMLLDSLCMQLIAIGEAVKKIDKETDKKLLKAYSQIPWREVAGMRDILSHHYFDLNAEVVFEVTTEHMEGLQTVLKQIVEDIS</sequence>
<keyword evidence="3" id="KW-0540">Nuclease</keyword>
<dbReference type="PANTHER" id="PTHR34139:SF1">
    <property type="entry name" value="RNASE MJ1380-RELATED"/>
    <property type="match status" value="1"/>
</dbReference>
<gene>
    <name evidence="7" type="ORF">MNB_SV-14-642</name>
</gene>
<keyword evidence="5" id="KW-0378">Hydrolase</keyword>
<dbReference type="PANTHER" id="PTHR34139">
    <property type="entry name" value="UPF0331 PROTEIN MJ0127"/>
    <property type="match status" value="1"/>
</dbReference>